<keyword evidence="2" id="KW-0678">Repressor</keyword>
<dbReference type="GO" id="GO:0046983">
    <property type="term" value="F:protein dimerization activity"/>
    <property type="evidence" value="ECO:0007669"/>
    <property type="project" value="InterPro"/>
</dbReference>
<organism evidence="8 9">
    <name type="scientific">Betta splendens</name>
    <name type="common">Siamese fighting fish</name>
    <dbReference type="NCBI Taxonomy" id="158456"/>
    <lineage>
        <taxon>Eukaryota</taxon>
        <taxon>Metazoa</taxon>
        <taxon>Chordata</taxon>
        <taxon>Craniata</taxon>
        <taxon>Vertebrata</taxon>
        <taxon>Euteleostomi</taxon>
        <taxon>Actinopterygii</taxon>
        <taxon>Neopterygii</taxon>
        <taxon>Teleostei</taxon>
        <taxon>Neoteleostei</taxon>
        <taxon>Acanthomorphata</taxon>
        <taxon>Anabantaria</taxon>
        <taxon>Anabantiformes</taxon>
        <taxon>Anabantoidei</taxon>
        <taxon>Osphronemidae</taxon>
        <taxon>Betta</taxon>
    </lineage>
</organism>
<evidence type="ECO:0000256" key="1">
    <source>
        <dbReference type="ARBA" id="ARBA00004123"/>
    </source>
</evidence>
<dbReference type="Gene3D" id="4.10.280.10">
    <property type="entry name" value="Helix-loop-helix DNA-binding domain"/>
    <property type="match status" value="1"/>
</dbReference>
<dbReference type="KEGG" id="bspl:114843360"/>
<dbReference type="PROSITE" id="PS50888">
    <property type="entry name" value="BHLH"/>
    <property type="match status" value="1"/>
</dbReference>
<dbReference type="Pfam" id="PF00010">
    <property type="entry name" value="HLH"/>
    <property type="match status" value="1"/>
</dbReference>
<evidence type="ECO:0000256" key="6">
    <source>
        <dbReference type="SAM" id="MobiDB-lite"/>
    </source>
</evidence>
<dbReference type="InterPro" id="IPR011598">
    <property type="entry name" value="bHLH_dom"/>
</dbReference>
<gene>
    <name evidence="9" type="primary">LOC114843360</name>
</gene>
<keyword evidence="8" id="KW-1185">Reference proteome</keyword>
<sequence>MKLLQDSSDVKSTSKILKPQVERRRRERMNRSLDRLKGLLLQPQEQVQRRVEKTEILERTVVFLQNSGREDKVRAAGQGQSFRDGFSSCLQRASLFLGAAGTGLWLQGALDASLTARFVGSESAEEHKETDALARSLRLRRSSRAVLQMLIRTSGYRLRTHALNGANCVEPSRSRPTSQQTHRVTGRGNKQSPPRMSLPVGQSLWRPWP</sequence>
<keyword evidence="4" id="KW-0804">Transcription</keyword>
<keyword evidence="5" id="KW-0539">Nucleus</keyword>
<evidence type="ECO:0000256" key="2">
    <source>
        <dbReference type="ARBA" id="ARBA00022491"/>
    </source>
</evidence>
<dbReference type="SUPFAM" id="SSF47459">
    <property type="entry name" value="HLH, helix-loop-helix DNA-binding domain"/>
    <property type="match status" value="1"/>
</dbReference>
<dbReference type="SMART" id="SM00353">
    <property type="entry name" value="HLH"/>
    <property type="match status" value="1"/>
</dbReference>
<protein>
    <submittedName>
        <fullName evidence="9">Transcription factor HES-2-like</fullName>
    </submittedName>
</protein>
<evidence type="ECO:0000313" key="9">
    <source>
        <dbReference type="RefSeq" id="XP_028985682.1"/>
    </source>
</evidence>
<dbReference type="Proteomes" id="UP000515150">
    <property type="component" value="Chromosome 16"/>
</dbReference>
<accession>A0A6P7KSX0</accession>
<dbReference type="GO" id="GO:0005634">
    <property type="term" value="C:nucleus"/>
    <property type="evidence" value="ECO:0007669"/>
    <property type="project" value="UniProtKB-SubCell"/>
</dbReference>
<evidence type="ECO:0000313" key="8">
    <source>
        <dbReference type="Proteomes" id="UP000515150"/>
    </source>
</evidence>
<keyword evidence="3" id="KW-0805">Transcription regulation</keyword>
<evidence type="ECO:0000256" key="5">
    <source>
        <dbReference type="ARBA" id="ARBA00023242"/>
    </source>
</evidence>
<feature type="domain" description="BHLH" evidence="7">
    <location>
        <begin position="13"/>
        <end position="67"/>
    </location>
</feature>
<evidence type="ECO:0000259" key="7">
    <source>
        <dbReference type="PROSITE" id="PS50888"/>
    </source>
</evidence>
<dbReference type="RefSeq" id="XP_028985682.1">
    <property type="nucleotide sequence ID" value="XM_029129849.2"/>
</dbReference>
<proteinExistence type="predicted"/>
<dbReference type="InterPro" id="IPR050370">
    <property type="entry name" value="HES_HEY"/>
</dbReference>
<evidence type="ECO:0000256" key="4">
    <source>
        <dbReference type="ARBA" id="ARBA00023163"/>
    </source>
</evidence>
<feature type="compositionally biased region" description="Polar residues" evidence="6">
    <location>
        <begin position="174"/>
        <end position="194"/>
    </location>
</feature>
<dbReference type="InterPro" id="IPR036638">
    <property type="entry name" value="HLH_DNA-bd_sf"/>
</dbReference>
<dbReference type="OrthoDB" id="8930573at2759"/>
<evidence type="ECO:0000256" key="3">
    <source>
        <dbReference type="ARBA" id="ARBA00023015"/>
    </source>
</evidence>
<feature type="compositionally biased region" description="Polar residues" evidence="6">
    <location>
        <begin position="1"/>
        <end position="15"/>
    </location>
</feature>
<dbReference type="PANTHER" id="PTHR10985">
    <property type="entry name" value="BASIC HELIX-LOOP-HELIX TRANSCRIPTION FACTOR, HES-RELATED"/>
    <property type="match status" value="1"/>
</dbReference>
<name>A0A6P7KSX0_BETSP</name>
<dbReference type="GeneID" id="114843360"/>
<feature type="region of interest" description="Disordered" evidence="6">
    <location>
        <begin position="167"/>
        <end position="209"/>
    </location>
</feature>
<reference evidence="9" key="1">
    <citation type="submission" date="2025-08" db="UniProtKB">
        <authorList>
            <consortium name="RefSeq"/>
        </authorList>
    </citation>
    <scope>IDENTIFICATION</scope>
</reference>
<dbReference type="AlphaFoldDB" id="A0A6P7KSX0"/>
<comment type="subcellular location">
    <subcellularLocation>
        <location evidence="1">Nucleus</location>
    </subcellularLocation>
</comment>
<feature type="region of interest" description="Disordered" evidence="6">
    <location>
        <begin position="1"/>
        <end position="28"/>
    </location>
</feature>